<keyword evidence="3" id="KW-0119">Carbohydrate metabolism</keyword>
<dbReference type="AlphaFoldDB" id="A0A5B9VVP0"/>
<dbReference type="InterPro" id="IPR050583">
    <property type="entry name" value="Mycobacterial_A85_antigen"/>
</dbReference>
<dbReference type="InterPro" id="IPR029058">
    <property type="entry name" value="AB_hydrolase_fold"/>
</dbReference>
<dbReference type="Proteomes" id="UP000324233">
    <property type="component" value="Chromosome"/>
</dbReference>
<dbReference type="PANTHER" id="PTHR48098:SF1">
    <property type="entry name" value="DIACYLGLYCEROL ACYLTRANSFERASE_MYCOLYLTRANSFERASE AG85A"/>
    <property type="match status" value="1"/>
</dbReference>
<dbReference type="SUPFAM" id="SSF53474">
    <property type="entry name" value="alpha/beta-Hydrolases"/>
    <property type="match status" value="1"/>
</dbReference>
<proteinExistence type="predicted"/>
<gene>
    <name evidence="3" type="ORF">OJF2_07680</name>
</gene>
<feature type="compositionally biased region" description="Pro residues" evidence="1">
    <location>
        <begin position="250"/>
        <end position="272"/>
    </location>
</feature>
<dbReference type="GO" id="GO:0016747">
    <property type="term" value="F:acyltransferase activity, transferring groups other than amino-acyl groups"/>
    <property type="evidence" value="ECO:0007669"/>
    <property type="project" value="TreeGrafter"/>
</dbReference>
<dbReference type="InterPro" id="IPR014756">
    <property type="entry name" value="Ig_E-set"/>
</dbReference>
<evidence type="ECO:0000256" key="1">
    <source>
        <dbReference type="SAM" id="MobiDB-lite"/>
    </source>
</evidence>
<keyword evidence="3" id="KW-0858">Xylan degradation</keyword>
<protein>
    <submittedName>
        <fullName evidence="3">Endo-1,4-beta-xylanase/feruloyl esterase</fullName>
    </submittedName>
</protein>
<dbReference type="PANTHER" id="PTHR48098">
    <property type="entry name" value="ENTEROCHELIN ESTERASE-RELATED"/>
    <property type="match status" value="1"/>
</dbReference>
<keyword evidence="4" id="KW-1185">Reference proteome</keyword>
<keyword evidence="3" id="KW-0624">Polysaccharide degradation</keyword>
<reference evidence="3 4" key="1">
    <citation type="submission" date="2019-08" db="EMBL/GenBank/DDBJ databases">
        <title>Deep-cultivation of Planctomycetes and their phenomic and genomic characterization uncovers novel biology.</title>
        <authorList>
            <person name="Wiegand S."/>
            <person name="Jogler M."/>
            <person name="Boedeker C."/>
            <person name="Pinto D."/>
            <person name="Vollmers J."/>
            <person name="Rivas-Marin E."/>
            <person name="Kohn T."/>
            <person name="Peeters S.H."/>
            <person name="Heuer A."/>
            <person name="Rast P."/>
            <person name="Oberbeckmann S."/>
            <person name="Bunk B."/>
            <person name="Jeske O."/>
            <person name="Meyerdierks A."/>
            <person name="Storesund J.E."/>
            <person name="Kallscheuer N."/>
            <person name="Luecker S."/>
            <person name="Lage O.M."/>
            <person name="Pohl T."/>
            <person name="Merkel B.J."/>
            <person name="Hornburger P."/>
            <person name="Mueller R.-W."/>
            <person name="Bruemmer F."/>
            <person name="Labrenz M."/>
            <person name="Spormann A.M."/>
            <person name="Op den Camp H."/>
            <person name="Overmann J."/>
            <person name="Amann R."/>
            <person name="Jetten M.S.M."/>
            <person name="Mascher T."/>
            <person name="Medema M.H."/>
            <person name="Devos D.P."/>
            <person name="Kaster A.-K."/>
            <person name="Ovreas L."/>
            <person name="Rohde M."/>
            <person name="Galperin M.Y."/>
            <person name="Jogler C."/>
        </authorList>
    </citation>
    <scope>NUCLEOTIDE SEQUENCE [LARGE SCALE GENOMIC DNA]</scope>
    <source>
        <strain evidence="3 4">OJF2</strain>
    </source>
</reference>
<dbReference type="Gene3D" id="2.60.40.10">
    <property type="entry name" value="Immunoglobulins"/>
    <property type="match status" value="1"/>
</dbReference>
<dbReference type="InterPro" id="IPR000801">
    <property type="entry name" value="Esterase-like"/>
</dbReference>
<dbReference type="Pfam" id="PF00756">
    <property type="entry name" value="Esterase"/>
    <property type="match status" value="2"/>
</dbReference>
<dbReference type="RefSeq" id="WP_210420397.1">
    <property type="nucleotide sequence ID" value="NZ_CP042997.1"/>
</dbReference>
<dbReference type="KEGG" id="agv:OJF2_07680"/>
<dbReference type="CDD" id="cd02858">
    <property type="entry name" value="E_set_Esterase_N"/>
    <property type="match status" value="1"/>
</dbReference>
<sequence precursor="true">MRAASMGLLLIPLVAGRMAPAQTPPAQAAPSPATAAPATPAQAAPAVEDFKPASSNQGGKDYPQVNSERRARFRIVAPQAQSVKVPEWGGVNLTKGEDGAWVGTTRPLDEGFHYYRINIDGAEVPDPGSKPYFGAGRWGSAIEIPAQDEEFYAVKDVPHGQVRRTLYFSKSTNATRRCFVYTPPDYDKDTTRRYPVLYLQHGAFEDETGWGDQGRANLIMDNLIAAGKCKPFLVVMDNGGNNFAGGPRRGGPPAPGPGRPGPGPGGPGPGGPGPGGRPRFDFSGFAKIMIEELIPFIDANYRTLADQPHRAMAGLSMGGAQTRQITLANLDKFSHIGLFSGGSIAANDPALADPSAFKEKVKVLFVSYGSRENTAAAKANHEALEKLGIKNTYYESPNTAHEWQTWRRSLYQFAPLVFQD</sequence>
<keyword evidence="2" id="KW-0732">Signal</keyword>
<dbReference type="Gene3D" id="3.40.50.1820">
    <property type="entry name" value="alpha/beta hydrolase"/>
    <property type="match status" value="1"/>
</dbReference>
<dbReference type="InterPro" id="IPR013783">
    <property type="entry name" value="Ig-like_fold"/>
</dbReference>
<evidence type="ECO:0000256" key="2">
    <source>
        <dbReference type="SAM" id="SignalP"/>
    </source>
</evidence>
<keyword evidence="3" id="KW-0378">Hydrolase</keyword>
<name>A0A5B9VVP0_9BACT</name>
<feature type="chain" id="PRO_5023025422" evidence="2">
    <location>
        <begin position="29"/>
        <end position="420"/>
    </location>
</feature>
<accession>A0A5B9VVP0</accession>
<keyword evidence="3" id="KW-0326">Glycosidase</keyword>
<evidence type="ECO:0000313" key="3">
    <source>
        <dbReference type="EMBL" id="QEH32298.1"/>
    </source>
</evidence>
<dbReference type="EMBL" id="CP042997">
    <property type="protein sequence ID" value="QEH32298.1"/>
    <property type="molecule type" value="Genomic_DNA"/>
</dbReference>
<dbReference type="GO" id="GO:0016798">
    <property type="term" value="F:hydrolase activity, acting on glycosyl bonds"/>
    <property type="evidence" value="ECO:0007669"/>
    <property type="project" value="UniProtKB-KW"/>
</dbReference>
<feature type="compositionally biased region" description="Low complexity" evidence="1">
    <location>
        <begin position="21"/>
        <end position="46"/>
    </location>
</feature>
<feature type="region of interest" description="Disordered" evidence="1">
    <location>
        <begin position="21"/>
        <end position="66"/>
    </location>
</feature>
<organism evidence="3 4">
    <name type="scientific">Aquisphaera giovannonii</name>
    <dbReference type="NCBI Taxonomy" id="406548"/>
    <lineage>
        <taxon>Bacteria</taxon>
        <taxon>Pseudomonadati</taxon>
        <taxon>Planctomycetota</taxon>
        <taxon>Planctomycetia</taxon>
        <taxon>Isosphaerales</taxon>
        <taxon>Isosphaeraceae</taxon>
        <taxon>Aquisphaera</taxon>
    </lineage>
</organism>
<feature type="signal peptide" evidence="2">
    <location>
        <begin position="1"/>
        <end position="28"/>
    </location>
</feature>
<dbReference type="SUPFAM" id="SSF81296">
    <property type="entry name" value="E set domains"/>
    <property type="match status" value="1"/>
</dbReference>
<evidence type="ECO:0000313" key="4">
    <source>
        <dbReference type="Proteomes" id="UP000324233"/>
    </source>
</evidence>
<feature type="region of interest" description="Disordered" evidence="1">
    <location>
        <begin position="243"/>
        <end position="278"/>
    </location>
</feature>
<dbReference type="GO" id="GO:0045493">
    <property type="term" value="P:xylan catabolic process"/>
    <property type="evidence" value="ECO:0007669"/>
    <property type="project" value="UniProtKB-KW"/>
</dbReference>